<accession>A0ABR7RTQ4</accession>
<dbReference type="InterPro" id="IPR006311">
    <property type="entry name" value="TAT_signal"/>
</dbReference>
<evidence type="ECO:0000256" key="6">
    <source>
        <dbReference type="ARBA" id="ARBA00023295"/>
    </source>
</evidence>
<dbReference type="PROSITE" id="PS00812">
    <property type="entry name" value="GLYCOSYL_HYDROL_F8"/>
    <property type="match status" value="1"/>
</dbReference>
<comment type="similarity">
    <text evidence="2 9">Belongs to the glycosyl hydrolase 8 (cellulase D) family.</text>
</comment>
<dbReference type="InterPro" id="IPR008928">
    <property type="entry name" value="6-hairpin_glycosidase_sf"/>
</dbReference>
<feature type="active site" description="Nucleophile" evidence="8">
    <location>
        <position position="129"/>
    </location>
</feature>
<dbReference type="SUPFAM" id="SSF48208">
    <property type="entry name" value="Six-hairpin glycosidases"/>
    <property type="match status" value="1"/>
</dbReference>
<protein>
    <recommendedName>
        <fullName evidence="9">Glucanase</fullName>
        <ecNumber evidence="9">3.2.1.-</ecNumber>
    </recommendedName>
</protein>
<dbReference type="EMBL" id="JACTVA010000093">
    <property type="protein sequence ID" value="MBC9210036.1"/>
    <property type="molecule type" value="Genomic_DNA"/>
</dbReference>
<dbReference type="PRINTS" id="PR00735">
    <property type="entry name" value="GLHYDRLASE8"/>
</dbReference>
<evidence type="ECO:0000256" key="3">
    <source>
        <dbReference type="ARBA" id="ARBA00022729"/>
    </source>
</evidence>
<keyword evidence="11" id="KW-1185">Reference proteome</keyword>
<dbReference type="Pfam" id="PF01270">
    <property type="entry name" value="Glyco_hydro_8"/>
    <property type="match status" value="1"/>
</dbReference>
<evidence type="ECO:0000313" key="10">
    <source>
        <dbReference type="EMBL" id="MBC9210036.1"/>
    </source>
</evidence>
<evidence type="ECO:0000256" key="9">
    <source>
        <dbReference type="RuleBase" id="RU361167"/>
    </source>
</evidence>
<evidence type="ECO:0000313" key="11">
    <source>
        <dbReference type="Proteomes" id="UP000626026"/>
    </source>
</evidence>
<evidence type="ECO:0000256" key="2">
    <source>
        <dbReference type="ARBA" id="ARBA00009209"/>
    </source>
</evidence>
<keyword evidence="4 9" id="KW-0378">Hydrolase</keyword>
<keyword evidence="5" id="KW-0136">Cellulose degradation</keyword>
<dbReference type="GO" id="GO:0016787">
    <property type="term" value="F:hydrolase activity"/>
    <property type="evidence" value="ECO:0007669"/>
    <property type="project" value="UniProtKB-KW"/>
</dbReference>
<comment type="caution">
    <text evidence="10">The sequence shown here is derived from an EMBL/GenBank/DDBJ whole genome shotgun (WGS) entry which is preliminary data.</text>
</comment>
<name>A0ABR7RTQ4_9PROT</name>
<evidence type="ECO:0000256" key="7">
    <source>
        <dbReference type="ARBA" id="ARBA00023326"/>
    </source>
</evidence>
<keyword evidence="7 9" id="KW-0624">Polysaccharide degradation</keyword>
<evidence type="ECO:0000256" key="5">
    <source>
        <dbReference type="ARBA" id="ARBA00023001"/>
    </source>
</evidence>
<evidence type="ECO:0000256" key="8">
    <source>
        <dbReference type="PROSITE-ProRule" id="PRU10058"/>
    </source>
</evidence>
<proteinExistence type="inferred from homology"/>
<organism evidence="10 11">
    <name type="scientific">Teichococcus aerophilus</name>
    <dbReference type="NCBI Taxonomy" id="1224513"/>
    <lineage>
        <taxon>Bacteria</taxon>
        <taxon>Pseudomonadati</taxon>
        <taxon>Pseudomonadota</taxon>
        <taxon>Alphaproteobacteria</taxon>
        <taxon>Acetobacterales</taxon>
        <taxon>Roseomonadaceae</taxon>
        <taxon>Roseomonas</taxon>
    </lineage>
</organism>
<dbReference type="EC" id="3.2.1.-" evidence="9"/>
<dbReference type="InterPro" id="IPR002037">
    <property type="entry name" value="Glyco_hydro_8"/>
</dbReference>
<dbReference type="InterPro" id="IPR012341">
    <property type="entry name" value="6hp_glycosidase-like_sf"/>
</dbReference>
<keyword evidence="6 9" id="KW-0326">Glycosidase</keyword>
<dbReference type="InterPro" id="IPR019834">
    <property type="entry name" value="Glyco_hydro_8_CS"/>
</dbReference>
<dbReference type="Gene3D" id="1.50.10.10">
    <property type="match status" value="1"/>
</dbReference>
<reference evidence="10 11" key="1">
    <citation type="journal article" date="2013" name="Int. J. Syst. Evol. Microbiol.">
        <title>Roseomonas aerophila sp. nov., isolated from air.</title>
        <authorList>
            <person name="Kim S.J."/>
            <person name="Weon H.Y."/>
            <person name="Ahn J.H."/>
            <person name="Hong S.B."/>
            <person name="Seok S.J."/>
            <person name="Whang K.S."/>
            <person name="Kwon S.W."/>
        </authorList>
    </citation>
    <scope>NUCLEOTIDE SEQUENCE [LARGE SCALE GENOMIC DNA]</scope>
    <source>
        <strain evidence="10 11">NBRC 108923</strain>
    </source>
</reference>
<evidence type="ECO:0000256" key="1">
    <source>
        <dbReference type="ARBA" id="ARBA00000966"/>
    </source>
</evidence>
<gene>
    <name evidence="10" type="ORF">IBL26_24610</name>
</gene>
<sequence length="360" mass="39541">MPHMISPGASLPRLSRRALVAGLGAAWAAAPARAVAPPDLALRAVWQDFRARFLLPEGRIIDTGNQGVSHSEGQGWALLCAERCGDRASFDLLLAWTRGLLRRPGDHLHAWRHVPGAAQTVSDRNNATDGDVFIAAALLLAARRWDEPAYAAAGTAIARDILRLLLRHVGGRTVLLPGAGGFEEQEHVVLNLSYYAFPALRLLARAVPDPAWLRLVADGVGLLRGAGFGRWDLPPDWLTLWRADGVASLPSRWPPRFSYDAVRVPLYLAWAGLQEEAPVQRVLRFWAERTHPYLPAWADLETDRISPYPANGGVAVLRQWLQARAGGGAFQMESVRLSRQDDYYGSMIKILVLIAESELS</sequence>
<evidence type="ECO:0000256" key="4">
    <source>
        <dbReference type="ARBA" id="ARBA00022801"/>
    </source>
</evidence>
<comment type="catalytic activity">
    <reaction evidence="1">
        <text>Endohydrolysis of (1-&gt;4)-beta-D-glucosidic linkages in cellulose, lichenin and cereal beta-D-glucans.</text>
        <dbReference type="EC" id="3.2.1.4"/>
    </reaction>
</comment>
<keyword evidence="3" id="KW-0732">Signal</keyword>
<dbReference type="PROSITE" id="PS51318">
    <property type="entry name" value="TAT"/>
    <property type="match status" value="1"/>
</dbReference>
<keyword evidence="7 9" id="KW-0119">Carbohydrate metabolism</keyword>
<dbReference type="Proteomes" id="UP000626026">
    <property type="component" value="Unassembled WGS sequence"/>
</dbReference>